<dbReference type="RefSeq" id="WP_380685194.1">
    <property type="nucleotide sequence ID" value="NZ_JBHRSS010000001.1"/>
</dbReference>
<protein>
    <submittedName>
        <fullName evidence="1">Polysaccharide deacetylase family protein</fullName>
    </submittedName>
</protein>
<evidence type="ECO:0000313" key="2">
    <source>
        <dbReference type="Proteomes" id="UP001595462"/>
    </source>
</evidence>
<sequence>MSIELPSHDRYAYSAIGDRPDFSWPQGWRLAVYIGLNLEHFAFGEGLGAALVPGRAKLDVLNYAWRDYGNRVGAWRLLDLFEALDLPVGLIANSAIADYCPELVTAYRQRLNTELIAHGRTNSETQNALDERGESTLIVAARDRLAAVFGDTPTGWLGPWIAQSQVTPDLLAEAGFAYHLDWCHDDQPTWMATRGGESILSVPYPQELNDIPAIGVRAADYREFACMIVDQFDEMLEQSQAQPLVMGIALHPYIVGQPFRLRVLRQALAHIAARRDEIWLTTPGAIAAHYARVFPAAG</sequence>
<reference evidence="2" key="1">
    <citation type="journal article" date="2019" name="Int. J. Syst. Evol. Microbiol.">
        <title>The Global Catalogue of Microorganisms (GCM) 10K type strain sequencing project: providing services to taxonomists for standard genome sequencing and annotation.</title>
        <authorList>
            <consortium name="The Broad Institute Genomics Platform"/>
            <consortium name="The Broad Institute Genome Sequencing Center for Infectious Disease"/>
            <person name="Wu L."/>
            <person name="Ma J."/>
        </authorList>
    </citation>
    <scope>NUCLEOTIDE SEQUENCE [LARGE SCALE GENOMIC DNA]</scope>
    <source>
        <strain evidence="2">KCTC 52640</strain>
    </source>
</reference>
<dbReference type="PANTHER" id="PTHR43123:SF4">
    <property type="entry name" value="POLYSACCHARIDE DEACETYLASE"/>
    <property type="match status" value="1"/>
</dbReference>
<comment type="caution">
    <text evidence="1">The sequence shown here is derived from an EMBL/GenBank/DDBJ whole genome shotgun (WGS) entry which is preliminary data.</text>
</comment>
<dbReference type="InterPro" id="IPR011330">
    <property type="entry name" value="Glyco_hydro/deAcase_b/a-brl"/>
</dbReference>
<dbReference type="SUPFAM" id="SSF88713">
    <property type="entry name" value="Glycoside hydrolase/deacetylase"/>
    <property type="match status" value="1"/>
</dbReference>
<dbReference type="PANTHER" id="PTHR43123">
    <property type="entry name" value="POLYSACCHARIDE DEACETYLASE-RELATED"/>
    <property type="match status" value="1"/>
</dbReference>
<gene>
    <name evidence="1" type="ORF">ACFOSU_00120</name>
</gene>
<dbReference type="EMBL" id="JBHRSS010000001">
    <property type="protein sequence ID" value="MFC3102290.1"/>
    <property type="molecule type" value="Genomic_DNA"/>
</dbReference>
<keyword evidence="2" id="KW-1185">Reference proteome</keyword>
<proteinExistence type="predicted"/>
<dbReference type="Proteomes" id="UP001595462">
    <property type="component" value="Unassembled WGS sequence"/>
</dbReference>
<dbReference type="CDD" id="cd10979">
    <property type="entry name" value="CE4_PuuE_like"/>
    <property type="match status" value="1"/>
</dbReference>
<organism evidence="1 2">
    <name type="scientific">Salinisphaera aquimarina</name>
    <dbReference type="NCBI Taxonomy" id="2094031"/>
    <lineage>
        <taxon>Bacteria</taxon>
        <taxon>Pseudomonadati</taxon>
        <taxon>Pseudomonadota</taxon>
        <taxon>Gammaproteobacteria</taxon>
        <taxon>Salinisphaerales</taxon>
        <taxon>Salinisphaeraceae</taxon>
        <taxon>Salinisphaera</taxon>
    </lineage>
</organism>
<name>A0ABV7EI03_9GAMM</name>
<evidence type="ECO:0000313" key="1">
    <source>
        <dbReference type="EMBL" id="MFC3102290.1"/>
    </source>
</evidence>
<dbReference type="Gene3D" id="3.20.20.370">
    <property type="entry name" value="Glycoside hydrolase/deacetylase"/>
    <property type="match status" value="1"/>
</dbReference>
<accession>A0ABV7EI03</accession>